<feature type="transmembrane region" description="Helical" evidence="1">
    <location>
        <begin position="7"/>
        <end position="26"/>
    </location>
</feature>
<keyword evidence="1" id="KW-0812">Transmembrane</keyword>
<dbReference type="Proteomes" id="UP001297600">
    <property type="component" value="Unassembled WGS sequence"/>
</dbReference>
<evidence type="ECO:0000256" key="1">
    <source>
        <dbReference type="SAM" id="Phobius"/>
    </source>
</evidence>
<evidence type="ECO:0000313" key="3">
    <source>
        <dbReference type="Proteomes" id="UP001297600"/>
    </source>
</evidence>
<feature type="transmembrane region" description="Helical" evidence="1">
    <location>
        <begin position="38"/>
        <end position="54"/>
    </location>
</feature>
<organism evidence="2 3">
    <name type="scientific">Mesosutterella porci</name>
    <dbReference type="NCBI Taxonomy" id="2915351"/>
    <lineage>
        <taxon>Bacteria</taxon>
        <taxon>Pseudomonadati</taxon>
        <taxon>Pseudomonadota</taxon>
        <taxon>Betaproteobacteria</taxon>
        <taxon>Burkholderiales</taxon>
        <taxon>Sutterellaceae</taxon>
        <taxon>Mesosutterella</taxon>
    </lineage>
</organism>
<name>A0ABS9MTU1_9BURK</name>
<sequence>MQKSRSMIAWAAMAVVFVISFLLVHWLGAPKGNPDHTLLYAVAVVFAASAALLTRELVAPRRFPGDATGLGAFRLPLGVAVMTVALAGLGVAFVVLRHPVVAGFLSGAAFAAVLLHPVITLLLAKICWGVPIADRPSATTIWRARVAQLVSAEKNEVVLDRLQELQRLCARQPEDPRNPEDFEGLRATNLEIEDCLAGLRGLVLGSGDLDRISSMIAELEKYLDRRLSILSGGSIIEGKAARR</sequence>
<accession>A0ABS9MTU1</accession>
<keyword evidence="1" id="KW-0472">Membrane</keyword>
<evidence type="ECO:0000313" key="2">
    <source>
        <dbReference type="EMBL" id="MCG5031822.1"/>
    </source>
</evidence>
<protein>
    <submittedName>
        <fullName evidence="2">Uncharacterized protein</fullName>
    </submittedName>
</protein>
<reference evidence="2 3" key="1">
    <citation type="submission" date="2022-02" db="EMBL/GenBank/DDBJ databases">
        <title>Mesosutterella porci, a novel member of the family Sutterellaceae from pig feces.</title>
        <authorList>
            <person name="Wylensek D."/>
            <person name="Clavel T."/>
        </authorList>
    </citation>
    <scope>NUCLEOTIDE SEQUENCE [LARGE SCALE GENOMIC DNA]</scope>
    <source>
        <strain evidence="3">oilRF-744-wt-GAM-9</strain>
    </source>
</reference>
<gene>
    <name evidence="2" type="ORF">MAF45_10280</name>
</gene>
<dbReference type="EMBL" id="JAKNCT010000014">
    <property type="protein sequence ID" value="MCG5031822.1"/>
    <property type="molecule type" value="Genomic_DNA"/>
</dbReference>
<comment type="caution">
    <text evidence="2">The sequence shown here is derived from an EMBL/GenBank/DDBJ whole genome shotgun (WGS) entry which is preliminary data.</text>
</comment>
<feature type="transmembrane region" description="Helical" evidence="1">
    <location>
        <begin position="102"/>
        <end position="124"/>
    </location>
</feature>
<feature type="transmembrane region" description="Helical" evidence="1">
    <location>
        <begin position="75"/>
        <end position="96"/>
    </location>
</feature>
<dbReference type="RefSeq" id="WP_237980391.1">
    <property type="nucleotide sequence ID" value="NZ_JAKNCT010000014.1"/>
</dbReference>
<keyword evidence="1" id="KW-1133">Transmembrane helix</keyword>
<keyword evidence="3" id="KW-1185">Reference proteome</keyword>
<proteinExistence type="predicted"/>